<keyword evidence="2 6" id="KW-0812">Transmembrane</keyword>
<keyword evidence="8" id="KW-1185">Reference proteome</keyword>
<organism evidence="7 8">
    <name type="scientific">Rubus argutus</name>
    <name type="common">Southern blackberry</name>
    <dbReference type="NCBI Taxonomy" id="59490"/>
    <lineage>
        <taxon>Eukaryota</taxon>
        <taxon>Viridiplantae</taxon>
        <taxon>Streptophyta</taxon>
        <taxon>Embryophyta</taxon>
        <taxon>Tracheophyta</taxon>
        <taxon>Spermatophyta</taxon>
        <taxon>Magnoliopsida</taxon>
        <taxon>eudicotyledons</taxon>
        <taxon>Gunneridae</taxon>
        <taxon>Pentapetalae</taxon>
        <taxon>rosids</taxon>
        <taxon>fabids</taxon>
        <taxon>Rosales</taxon>
        <taxon>Rosaceae</taxon>
        <taxon>Rosoideae</taxon>
        <taxon>Rosoideae incertae sedis</taxon>
        <taxon>Rubus</taxon>
    </lineage>
</organism>
<dbReference type="Proteomes" id="UP001457282">
    <property type="component" value="Unassembled WGS sequence"/>
</dbReference>
<evidence type="ECO:0000256" key="1">
    <source>
        <dbReference type="ARBA" id="ARBA00006921"/>
    </source>
</evidence>
<evidence type="ECO:0000313" key="7">
    <source>
        <dbReference type="EMBL" id="KAK9920543.1"/>
    </source>
</evidence>
<proteinExistence type="inferred from homology"/>
<accession>A0AAW1W7H1</accession>
<comment type="subcellular location">
    <subcellularLocation>
        <location evidence="6">Membrane</location>
        <topology evidence="6">Multi-pass membrane protein</topology>
    </subcellularLocation>
</comment>
<dbReference type="AlphaFoldDB" id="A0AAW1W7H1"/>
<dbReference type="PANTHER" id="PTHR12483:SF85">
    <property type="entry name" value="COPPER TRANSPORT PROTEIN"/>
    <property type="match status" value="1"/>
</dbReference>
<keyword evidence="6" id="KW-0406">Ion transport</keyword>
<sequence length="137" mass="14991">MDMNMTMNSTTMDMTMQMSFYWGRNVTILFSGWPGSHHHNPGMYILALLFLFAIAFTTEALSVWPTIKPNQSPVAAGLTQASVYAIRVSLGYFVMLAVMTYNVGVFIAAVAGHTIGFFAAKTSSLSMTKPSEPEASF</sequence>
<keyword evidence="3 6" id="KW-0187">Copper transport</keyword>
<dbReference type="PANTHER" id="PTHR12483">
    <property type="entry name" value="SOLUTE CARRIER FAMILY 31 COPPER TRANSPORTERS"/>
    <property type="match status" value="1"/>
</dbReference>
<comment type="caution">
    <text evidence="7">The sequence shown here is derived from an EMBL/GenBank/DDBJ whole genome shotgun (WGS) entry which is preliminary data.</text>
</comment>
<dbReference type="InterPro" id="IPR007274">
    <property type="entry name" value="Cop_transporter"/>
</dbReference>
<evidence type="ECO:0000256" key="6">
    <source>
        <dbReference type="RuleBase" id="RU367022"/>
    </source>
</evidence>
<evidence type="ECO:0000256" key="5">
    <source>
        <dbReference type="ARBA" id="ARBA00023136"/>
    </source>
</evidence>
<name>A0AAW1W7H1_RUBAR</name>
<dbReference type="EMBL" id="JBEDUW010000006">
    <property type="protein sequence ID" value="KAK9920543.1"/>
    <property type="molecule type" value="Genomic_DNA"/>
</dbReference>
<reference evidence="7 8" key="1">
    <citation type="journal article" date="2023" name="G3 (Bethesda)">
        <title>A chromosome-length genome assembly and annotation of blackberry (Rubus argutus, cv. 'Hillquist').</title>
        <authorList>
            <person name="Bruna T."/>
            <person name="Aryal R."/>
            <person name="Dudchenko O."/>
            <person name="Sargent D.J."/>
            <person name="Mead D."/>
            <person name="Buti M."/>
            <person name="Cavallini A."/>
            <person name="Hytonen T."/>
            <person name="Andres J."/>
            <person name="Pham M."/>
            <person name="Weisz D."/>
            <person name="Mascagni F."/>
            <person name="Usai G."/>
            <person name="Natali L."/>
            <person name="Bassil N."/>
            <person name="Fernandez G.E."/>
            <person name="Lomsadze A."/>
            <person name="Armour M."/>
            <person name="Olukolu B."/>
            <person name="Poorten T."/>
            <person name="Britton C."/>
            <person name="Davik J."/>
            <person name="Ashrafi H."/>
            <person name="Aiden E.L."/>
            <person name="Borodovsky M."/>
            <person name="Worthington M."/>
        </authorList>
    </citation>
    <scope>NUCLEOTIDE SEQUENCE [LARGE SCALE GENOMIC DNA]</scope>
    <source>
        <strain evidence="7">PI 553951</strain>
    </source>
</reference>
<keyword evidence="6" id="KW-0813">Transport</keyword>
<evidence type="ECO:0000256" key="2">
    <source>
        <dbReference type="ARBA" id="ARBA00022692"/>
    </source>
</evidence>
<protein>
    <recommendedName>
        <fullName evidence="6">Copper transport protein</fullName>
    </recommendedName>
</protein>
<comment type="similarity">
    <text evidence="1 6">Belongs to the copper transporter (Ctr) (TC 1.A.56) family. SLC31A subfamily.</text>
</comment>
<dbReference type="GO" id="GO:0005886">
    <property type="term" value="C:plasma membrane"/>
    <property type="evidence" value="ECO:0007669"/>
    <property type="project" value="TreeGrafter"/>
</dbReference>
<evidence type="ECO:0000313" key="8">
    <source>
        <dbReference type="Proteomes" id="UP001457282"/>
    </source>
</evidence>
<gene>
    <name evidence="7" type="ORF">M0R45_029098</name>
</gene>
<dbReference type="GO" id="GO:0005375">
    <property type="term" value="F:copper ion transmembrane transporter activity"/>
    <property type="evidence" value="ECO:0007669"/>
    <property type="project" value="UniProtKB-UniRule"/>
</dbReference>
<evidence type="ECO:0000256" key="4">
    <source>
        <dbReference type="ARBA" id="ARBA00022989"/>
    </source>
</evidence>
<keyword evidence="4 6" id="KW-1133">Transmembrane helix</keyword>
<evidence type="ECO:0000256" key="3">
    <source>
        <dbReference type="ARBA" id="ARBA00022796"/>
    </source>
</evidence>
<keyword evidence="5 6" id="KW-0472">Membrane</keyword>
<keyword evidence="6" id="KW-0186">Copper</keyword>
<dbReference type="Pfam" id="PF04145">
    <property type="entry name" value="Ctr"/>
    <property type="match status" value="1"/>
</dbReference>
<feature type="transmembrane region" description="Helical" evidence="6">
    <location>
        <begin position="92"/>
        <end position="120"/>
    </location>
</feature>